<feature type="transmembrane region" description="Helical" evidence="1">
    <location>
        <begin position="104"/>
        <end position="123"/>
    </location>
</feature>
<feature type="transmembrane region" description="Helical" evidence="1">
    <location>
        <begin position="129"/>
        <end position="151"/>
    </location>
</feature>
<organism evidence="2 3">
    <name type="scientific">Streptomyces gulbargensis</name>
    <dbReference type="NCBI Taxonomy" id="364901"/>
    <lineage>
        <taxon>Bacteria</taxon>
        <taxon>Bacillati</taxon>
        <taxon>Actinomycetota</taxon>
        <taxon>Actinomycetes</taxon>
        <taxon>Kitasatosporales</taxon>
        <taxon>Streptomycetaceae</taxon>
        <taxon>Streptomyces</taxon>
    </lineage>
</organism>
<name>A0ABP7LFK6_9ACTN</name>
<comment type="caution">
    <text evidence="2">The sequence shown here is derived from an EMBL/GenBank/DDBJ whole genome shotgun (WGS) entry which is preliminary data.</text>
</comment>
<evidence type="ECO:0008006" key="4">
    <source>
        <dbReference type="Google" id="ProtNLM"/>
    </source>
</evidence>
<keyword evidence="1" id="KW-0812">Transmembrane</keyword>
<sequence>MISPQVLIKDGDTAVLERDRLSLSKDRGRVRVDIPLVAVGRAVKDGGTAIEVHLTDGPVHRIAGGNPTATEAFLTALVKALPEERDPAGSALVTTEEKEARRNWPWWTAGIAVLLAYVGYVAWVGGTHGIADAFVTTLSVLGTLIGLGCVIGTMESARERVNLARRGITVIATRGTHPNGKRHGYFTYTDTSGNEHVHFSGRSAVTTHLVYDPEQPGFCAFPEPLAWTMVKRVLYLALSLGILALGVRGIASPYL</sequence>
<keyword evidence="1" id="KW-1133">Transmembrane helix</keyword>
<evidence type="ECO:0000256" key="1">
    <source>
        <dbReference type="SAM" id="Phobius"/>
    </source>
</evidence>
<feature type="transmembrane region" description="Helical" evidence="1">
    <location>
        <begin position="233"/>
        <end position="251"/>
    </location>
</feature>
<protein>
    <recommendedName>
        <fullName evidence="4">DUF3592 domain-containing protein</fullName>
    </recommendedName>
</protein>
<keyword evidence="1" id="KW-0472">Membrane</keyword>
<proteinExistence type="predicted"/>
<evidence type="ECO:0000313" key="2">
    <source>
        <dbReference type="EMBL" id="GAA3900920.1"/>
    </source>
</evidence>
<evidence type="ECO:0000313" key="3">
    <source>
        <dbReference type="Proteomes" id="UP001501000"/>
    </source>
</evidence>
<keyword evidence="3" id="KW-1185">Reference proteome</keyword>
<dbReference type="EMBL" id="BAABAJ010000002">
    <property type="protein sequence ID" value="GAA3900920.1"/>
    <property type="molecule type" value="Genomic_DNA"/>
</dbReference>
<accession>A0ABP7LFK6</accession>
<gene>
    <name evidence="2" type="ORF">GCM10022244_08950</name>
</gene>
<dbReference type="RefSeq" id="WP_345278669.1">
    <property type="nucleotide sequence ID" value="NZ_BAABAJ010000002.1"/>
</dbReference>
<dbReference type="Proteomes" id="UP001501000">
    <property type="component" value="Unassembled WGS sequence"/>
</dbReference>
<reference evidence="3" key="1">
    <citation type="journal article" date="2019" name="Int. J. Syst. Evol. Microbiol.">
        <title>The Global Catalogue of Microorganisms (GCM) 10K type strain sequencing project: providing services to taxonomists for standard genome sequencing and annotation.</title>
        <authorList>
            <consortium name="The Broad Institute Genomics Platform"/>
            <consortium name="The Broad Institute Genome Sequencing Center for Infectious Disease"/>
            <person name="Wu L."/>
            <person name="Ma J."/>
        </authorList>
    </citation>
    <scope>NUCLEOTIDE SEQUENCE [LARGE SCALE GENOMIC DNA]</scope>
    <source>
        <strain evidence="3">JCM 16956</strain>
    </source>
</reference>